<evidence type="ECO:0000256" key="2">
    <source>
        <dbReference type="ARBA" id="ARBA00008954"/>
    </source>
</evidence>
<dbReference type="SUPFAM" id="SSF53383">
    <property type="entry name" value="PLP-dependent transferases"/>
    <property type="match status" value="1"/>
</dbReference>
<name>A0A4Y7TC76_COPMI</name>
<evidence type="ECO:0000256" key="3">
    <source>
        <dbReference type="ARBA" id="ARBA00022576"/>
    </source>
</evidence>
<proteinExistence type="inferred from homology"/>
<comment type="caution">
    <text evidence="7">The sequence shown here is derived from an EMBL/GenBank/DDBJ whole genome shotgun (WGS) entry which is preliminary data.</text>
</comment>
<sequence>MHRARIASSRLSRLGSKCFESKLPRLQSPLIRAAASFEPSRSRTMQFSTTTTRSTDAKSLQDLYDTAGPHVHPALGRITEGVMTKGHGSYVDYSDGRRYLDFTCGIGVTNLGHAHPKVSGAAAEQCMNLVHSQCSIALHEPYLRLIEGLIPIMPDPSLDSFFFWNSGSEAVEGAIKMARSVTGKQNIISMQGAYHGRTYGAMAVTKSKTIYSEGTAPLMPGVFTIPYPYWHQCGLPRDTPTEDLTAHCLNQLDLLLKQQTAPQDTAAIIIEPVLGEGGYVPAPSAFLQGLREVCTQNDILLIIDEVQSGMGRTGDYWAISESGVRPDILLTAKGLGNGFPISGIITRTEISSKMKKGSMGGTYAGNAVSCAAAVEVLKTFKRENVLVNVKQREKELFSALKAVQADQGVKGLIWDVRGKGLMVAVEFAKNERGKESVPKDMSKRVAQKCIDKGMLILTTSVFEVIRFIPPLNITKEDMAKGCQIFAEAVKEVIREG</sequence>
<evidence type="ECO:0000313" key="7">
    <source>
        <dbReference type="EMBL" id="TEB31601.1"/>
    </source>
</evidence>
<dbReference type="Pfam" id="PF00202">
    <property type="entry name" value="Aminotran_3"/>
    <property type="match status" value="1"/>
</dbReference>
<evidence type="ECO:0000256" key="4">
    <source>
        <dbReference type="ARBA" id="ARBA00022679"/>
    </source>
</evidence>
<dbReference type="EMBL" id="QPFP01000018">
    <property type="protein sequence ID" value="TEB31601.1"/>
    <property type="molecule type" value="Genomic_DNA"/>
</dbReference>
<evidence type="ECO:0000256" key="6">
    <source>
        <dbReference type="RuleBase" id="RU003560"/>
    </source>
</evidence>
<dbReference type="PANTHER" id="PTHR11986:SF79">
    <property type="entry name" value="ACETYLORNITHINE AMINOTRANSFERASE, MITOCHONDRIAL"/>
    <property type="match status" value="1"/>
</dbReference>
<dbReference type="GO" id="GO:0008483">
    <property type="term" value="F:transaminase activity"/>
    <property type="evidence" value="ECO:0007669"/>
    <property type="project" value="UniProtKB-KW"/>
</dbReference>
<dbReference type="PROSITE" id="PS00600">
    <property type="entry name" value="AA_TRANSFER_CLASS_3"/>
    <property type="match status" value="1"/>
</dbReference>
<keyword evidence="5 6" id="KW-0663">Pyridoxal phosphate</keyword>
<organism evidence="7 8">
    <name type="scientific">Coprinellus micaceus</name>
    <name type="common">Glistening ink-cap mushroom</name>
    <name type="synonym">Coprinus micaceus</name>
    <dbReference type="NCBI Taxonomy" id="71717"/>
    <lineage>
        <taxon>Eukaryota</taxon>
        <taxon>Fungi</taxon>
        <taxon>Dikarya</taxon>
        <taxon>Basidiomycota</taxon>
        <taxon>Agaricomycotina</taxon>
        <taxon>Agaricomycetes</taxon>
        <taxon>Agaricomycetidae</taxon>
        <taxon>Agaricales</taxon>
        <taxon>Agaricineae</taxon>
        <taxon>Psathyrellaceae</taxon>
        <taxon>Coprinellus</taxon>
    </lineage>
</organism>
<dbReference type="PIRSF" id="PIRSF000521">
    <property type="entry name" value="Transaminase_4ab_Lys_Orn"/>
    <property type="match status" value="1"/>
</dbReference>
<dbReference type="InterPro" id="IPR049704">
    <property type="entry name" value="Aminotrans_3_PPA_site"/>
</dbReference>
<comment type="cofactor">
    <cofactor evidence="1">
        <name>pyridoxal 5'-phosphate</name>
        <dbReference type="ChEBI" id="CHEBI:597326"/>
    </cofactor>
</comment>
<accession>A0A4Y7TC76</accession>
<dbReference type="Gene3D" id="3.90.1150.10">
    <property type="entry name" value="Aspartate Aminotransferase, domain 1"/>
    <property type="match status" value="1"/>
</dbReference>
<evidence type="ECO:0000313" key="8">
    <source>
        <dbReference type="Proteomes" id="UP000298030"/>
    </source>
</evidence>
<dbReference type="Proteomes" id="UP000298030">
    <property type="component" value="Unassembled WGS sequence"/>
</dbReference>
<gene>
    <name evidence="7" type="ORF">FA13DRAFT_1732442</name>
</gene>
<dbReference type="OrthoDB" id="10260828at2759"/>
<dbReference type="FunFam" id="3.40.640.10:FF:000013">
    <property type="entry name" value="4-aminobutyrate aminotransferase"/>
    <property type="match status" value="1"/>
</dbReference>
<dbReference type="InterPro" id="IPR015424">
    <property type="entry name" value="PyrdxlP-dep_Trfase"/>
</dbReference>
<dbReference type="InterPro" id="IPR050103">
    <property type="entry name" value="Class-III_PLP-dep_AT"/>
</dbReference>
<comment type="similarity">
    <text evidence="2 6">Belongs to the class-III pyridoxal-phosphate-dependent aminotransferase family.</text>
</comment>
<evidence type="ECO:0000256" key="5">
    <source>
        <dbReference type="ARBA" id="ARBA00022898"/>
    </source>
</evidence>
<dbReference type="AlphaFoldDB" id="A0A4Y7TC76"/>
<dbReference type="STRING" id="71717.A0A4Y7TC76"/>
<evidence type="ECO:0000256" key="1">
    <source>
        <dbReference type="ARBA" id="ARBA00001933"/>
    </source>
</evidence>
<keyword evidence="4 7" id="KW-0808">Transferase</keyword>
<dbReference type="PANTHER" id="PTHR11986">
    <property type="entry name" value="AMINOTRANSFERASE CLASS III"/>
    <property type="match status" value="1"/>
</dbReference>
<dbReference type="GO" id="GO:0042802">
    <property type="term" value="F:identical protein binding"/>
    <property type="evidence" value="ECO:0007669"/>
    <property type="project" value="TreeGrafter"/>
</dbReference>
<dbReference type="CDD" id="cd00610">
    <property type="entry name" value="OAT_like"/>
    <property type="match status" value="1"/>
</dbReference>
<dbReference type="Gene3D" id="3.40.640.10">
    <property type="entry name" value="Type I PLP-dependent aspartate aminotransferase-like (Major domain)"/>
    <property type="match status" value="1"/>
</dbReference>
<dbReference type="GO" id="GO:0030170">
    <property type="term" value="F:pyridoxal phosphate binding"/>
    <property type="evidence" value="ECO:0007669"/>
    <property type="project" value="InterPro"/>
</dbReference>
<reference evidence="7 8" key="1">
    <citation type="journal article" date="2019" name="Nat. Ecol. Evol.">
        <title>Megaphylogeny resolves global patterns of mushroom evolution.</title>
        <authorList>
            <person name="Varga T."/>
            <person name="Krizsan K."/>
            <person name="Foldi C."/>
            <person name="Dima B."/>
            <person name="Sanchez-Garcia M."/>
            <person name="Sanchez-Ramirez S."/>
            <person name="Szollosi G.J."/>
            <person name="Szarkandi J.G."/>
            <person name="Papp V."/>
            <person name="Albert L."/>
            <person name="Andreopoulos W."/>
            <person name="Angelini C."/>
            <person name="Antonin V."/>
            <person name="Barry K.W."/>
            <person name="Bougher N.L."/>
            <person name="Buchanan P."/>
            <person name="Buyck B."/>
            <person name="Bense V."/>
            <person name="Catcheside P."/>
            <person name="Chovatia M."/>
            <person name="Cooper J."/>
            <person name="Damon W."/>
            <person name="Desjardin D."/>
            <person name="Finy P."/>
            <person name="Geml J."/>
            <person name="Haridas S."/>
            <person name="Hughes K."/>
            <person name="Justo A."/>
            <person name="Karasinski D."/>
            <person name="Kautmanova I."/>
            <person name="Kiss B."/>
            <person name="Kocsube S."/>
            <person name="Kotiranta H."/>
            <person name="LaButti K.M."/>
            <person name="Lechner B.E."/>
            <person name="Liimatainen K."/>
            <person name="Lipzen A."/>
            <person name="Lukacs Z."/>
            <person name="Mihaltcheva S."/>
            <person name="Morgado L.N."/>
            <person name="Niskanen T."/>
            <person name="Noordeloos M.E."/>
            <person name="Ohm R.A."/>
            <person name="Ortiz-Santana B."/>
            <person name="Ovrebo C."/>
            <person name="Racz N."/>
            <person name="Riley R."/>
            <person name="Savchenko A."/>
            <person name="Shiryaev A."/>
            <person name="Soop K."/>
            <person name="Spirin V."/>
            <person name="Szebenyi C."/>
            <person name="Tomsovsky M."/>
            <person name="Tulloss R.E."/>
            <person name="Uehling J."/>
            <person name="Grigoriev I.V."/>
            <person name="Vagvolgyi C."/>
            <person name="Papp T."/>
            <person name="Martin F.M."/>
            <person name="Miettinen O."/>
            <person name="Hibbett D.S."/>
            <person name="Nagy L.G."/>
        </authorList>
    </citation>
    <scope>NUCLEOTIDE SEQUENCE [LARGE SCALE GENOMIC DNA]</scope>
    <source>
        <strain evidence="7 8">FP101781</strain>
    </source>
</reference>
<protein>
    <submittedName>
        <fullName evidence="7">Acetylornithine aminotransferase</fullName>
    </submittedName>
</protein>
<dbReference type="InterPro" id="IPR005814">
    <property type="entry name" value="Aminotrans_3"/>
</dbReference>
<keyword evidence="3 7" id="KW-0032">Aminotransferase</keyword>
<dbReference type="InterPro" id="IPR015421">
    <property type="entry name" value="PyrdxlP-dep_Trfase_major"/>
</dbReference>
<keyword evidence="8" id="KW-1185">Reference proteome</keyword>
<dbReference type="InterPro" id="IPR015422">
    <property type="entry name" value="PyrdxlP-dep_Trfase_small"/>
</dbReference>